<name>A0A847UD57_9EURY</name>
<reference evidence="2" key="1">
    <citation type="submission" date="2019-12" db="EMBL/GenBank/DDBJ databases">
        <title>Whole-genome sequence of Halomicrobium mukohataei pws1.</title>
        <authorList>
            <person name="Verma D.K."/>
            <person name="Gopal K."/>
            <person name="Prasad E.S."/>
        </authorList>
    </citation>
    <scope>NUCLEOTIDE SEQUENCE</scope>
    <source>
        <strain evidence="2">Pws1</strain>
    </source>
</reference>
<dbReference type="RefSeq" id="WP_170093179.1">
    <property type="nucleotide sequence ID" value="NZ_WOYG01000001.1"/>
</dbReference>
<accession>A0A847UD57</accession>
<sequence length="61" mass="6596">MVEGNQLVNIVAVLIIIGTAVVTDELLLGIIAVILLRILTVLVDLRRSLRQTDRPFAAGSE</sequence>
<organism evidence="2 3">
    <name type="scientific">Halomicrobium mukohataei</name>
    <dbReference type="NCBI Taxonomy" id="57705"/>
    <lineage>
        <taxon>Archaea</taxon>
        <taxon>Methanobacteriati</taxon>
        <taxon>Methanobacteriota</taxon>
        <taxon>Stenosarchaea group</taxon>
        <taxon>Halobacteria</taxon>
        <taxon>Halobacteriales</taxon>
        <taxon>Haloarculaceae</taxon>
        <taxon>Halomicrobium</taxon>
    </lineage>
</organism>
<evidence type="ECO:0000256" key="1">
    <source>
        <dbReference type="SAM" id="Phobius"/>
    </source>
</evidence>
<dbReference type="AlphaFoldDB" id="A0A847UD57"/>
<dbReference type="GeneID" id="94362877"/>
<protein>
    <submittedName>
        <fullName evidence="2">Uncharacterized protein</fullName>
    </submittedName>
</protein>
<dbReference type="Proteomes" id="UP000608662">
    <property type="component" value="Unassembled WGS sequence"/>
</dbReference>
<keyword evidence="1" id="KW-0812">Transmembrane</keyword>
<keyword evidence="1" id="KW-1133">Transmembrane helix</keyword>
<feature type="transmembrane region" description="Helical" evidence="1">
    <location>
        <begin position="28"/>
        <end position="45"/>
    </location>
</feature>
<comment type="caution">
    <text evidence="2">The sequence shown here is derived from an EMBL/GenBank/DDBJ whole genome shotgun (WGS) entry which is preliminary data.</text>
</comment>
<dbReference type="EMBL" id="WOYG01000001">
    <property type="protein sequence ID" value="NLV09294.1"/>
    <property type="molecule type" value="Genomic_DNA"/>
</dbReference>
<evidence type="ECO:0000313" key="3">
    <source>
        <dbReference type="Proteomes" id="UP000608662"/>
    </source>
</evidence>
<proteinExistence type="predicted"/>
<evidence type="ECO:0000313" key="2">
    <source>
        <dbReference type="EMBL" id="NLV09294.1"/>
    </source>
</evidence>
<keyword evidence="1" id="KW-0472">Membrane</keyword>
<feature type="transmembrane region" description="Helical" evidence="1">
    <location>
        <begin position="7"/>
        <end position="22"/>
    </location>
</feature>
<gene>
    <name evidence="2" type="ORF">GOC74_05035</name>
</gene>